<sequence>MDNYNDSVGVNLNNILYIDSNSYDAGYSSDEDVNDVVSSGYQSSDDEDDDEESVGPELSNSQAVVGLALFACNLLLKDDHFTLRCMIDLCALFQVIHWVLFIVISLL</sequence>
<reference evidence="3 4" key="1">
    <citation type="submission" date="2023-01" db="EMBL/GenBank/DDBJ databases">
        <authorList>
            <person name="Kreplak J."/>
        </authorList>
    </citation>
    <scope>NUCLEOTIDE SEQUENCE [LARGE SCALE GENOMIC DNA]</scope>
</reference>
<keyword evidence="4" id="KW-1185">Reference proteome</keyword>
<evidence type="ECO:0000256" key="1">
    <source>
        <dbReference type="SAM" id="MobiDB-lite"/>
    </source>
</evidence>
<evidence type="ECO:0000256" key="2">
    <source>
        <dbReference type="SAM" id="Phobius"/>
    </source>
</evidence>
<evidence type="ECO:0000313" key="4">
    <source>
        <dbReference type="Proteomes" id="UP001157006"/>
    </source>
</evidence>
<gene>
    <name evidence="3" type="ORF">VFH_I173880</name>
</gene>
<protein>
    <submittedName>
        <fullName evidence="3">Uncharacterized protein</fullName>
    </submittedName>
</protein>
<proteinExistence type="predicted"/>
<dbReference type="Proteomes" id="UP001157006">
    <property type="component" value="Chromosome 1S"/>
</dbReference>
<dbReference type="AlphaFoldDB" id="A0AAV0ZCR9"/>
<dbReference type="EMBL" id="OX451735">
    <property type="protein sequence ID" value="CAI8595083.1"/>
    <property type="molecule type" value="Genomic_DNA"/>
</dbReference>
<accession>A0AAV0ZCR9</accession>
<feature type="transmembrane region" description="Helical" evidence="2">
    <location>
        <begin position="85"/>
        <end position="106"/>
    </location>
</feature>
<keyword evidence="2" id="KW-1133">Transmembrane helix</keyword>
<keyword evidence="2" id="KW-0472">Membrane</keyword>
<evidence type="ECO:0000313" key="3">
    <source>
        <dbReference type="EMBL" id="CAI8595083.1"/>
    </source>
</evidence>
<feature type="region of interest" description="Disordered" evidence="1">
    <location>
        <begin position="28"/>
        <end position="58"/>
    </location>
</feature>
<organism evidence="3 4">
    <name type="scientific">Vicia faba</name>
    <name type="common">Broad bean</name>
    <name type="synonym">Faba vulgaris</name>
    <dbReference type="NCBI Taxonomy" id="3906"/>
    <lineage>
        <taxon>Eukaryota</taxon>
        <taxon>Viridiplantae</taxon>
        <taxon>Streptophyta</taxon>
        <taxon>Embryophyta</taxon>
        <taxon>Tracheophyta</taxon>
        <taxon>Spermatophyta</taxon>
        <taxon>Magnoliopsida</taxon>
        <taxon>eudicotyledons</taxon>
        <taxon>Gunneridae</taxon>
        <taxon>Pentapetalae</taxon>
        <taxon>rosids</taxon>
        <taxon>fabids</taxon>
        <taxon>Fabales</taxon>
        <taxon>Fabaceae</taxon>
        <taxon>Papilionoideae</taxon>
        <taxon>50 kb inversion clade</taxon>
        <taxon>NPAAA clade</taxon>
        <taxon>Hologalegina</taxon>
        <taxon>IRL clade</taxon>
        <taxon>Fabeae</taxon>
        <taxon>Vicia</taxon>
    </lineage>
</organism>
<name>A0AAV0ZCR9_VICFA</name>
<keyword evidence="2" id="KW-0812">Transmembrane</keyword>
<feature type="compositionally biased region" description="Acidic residues" evidence="1">
    <location>
        <begin position="44"/>
        <end position="54"/>
    </location>
</feature>